<keyword evidence="5" id="KW-1133">Transmembrane helix</keyword>
<evidence type="ECO:0000313" key="9">
    <source>
        <dbReference type="Proteomes" id="UP000828251"/>
    </source>
</evidence>
<evidence type="ECO:0000313" key="8">
    <source>
        <dbReference type="EMBL" id="KAH1038839.1"/>
    </source>
</evidence>
<dbReference type="Pfam" id="PF04825">
    <property type="entry name" value="Rad21_Rec8_N"/>
    <property type="match status" value="1"/>
</dbReference>
<dbReference type="InterPro" id="IPR039781">
    <property type="entry name" value="Rad21/Rec8-like"/>
</dbReference>
<feature type="transmembrane region" description="Helical" evidence="5">
    <location>
        <begin position="65"/>
        <end position="86"/>
    </location>
</feature>
<evidence type="ECO:0000256" key="3">
    <source>
        <dbReference type="ARBA" id="ARBA00023242"/>
    </source>
</evidence>
<feature type="region of interest" description="Disordered" evidence="4">
    <location>
        <begin position="247"/>
        <end position="278"/>
    </location>
</feature>
<feature type="domain" description="Rad21/Rec8-like protein C-terminal eukaryotic" evidence="6">
    <location>
        <begin position="575"/>
        <end position="628"/>
    </location>
</feature>
<sequence length="628" mass="71309">MFYSRELLARKASLGQIWLLGTRQAKLDRRKANKLDIARLCEEILNPPVPIALRLSSILMGKNKLNYYIIFLIFPPYSTTSFLLFVEIRNAWKVMNEPTLLPKRKEKAKRKSITLPENDETSIGFTNVGELEEEISMGFQQYINLNMQLDQVDDYYITSDPMEDNATNDHHQADDNDITLFDLFQPNSNIRGQFERFEEADEGTQVNFTLDEHIQIPTTFIPSPAQKEPQRAGGTQERHLEHQLDQQFNKNSEARDQQRQGPVKQRRKPKGIITDEEQTVISNHVYHSWLHDTSDIASRIRRKNRGPTSILSTFKIAKLMELPSTVIMDDMLLKGNQEISYPEPLLDLWKKSNQPLHDSPSVRTSQPQPQSHPQPQPQPREPSSKERVQSNYPMDYPFEDLHSGVGSPSHAASIEVQRANVVNKVTPAGINQFVSPGNSGDAVRYTGSSVSGDGVPSGNLEVNIERVGSKKKNVHSTSKNSGSLDTVVEVFHEADTDFKLSRPKRKNLEPDHDFLVETQLTMETPADDPPDMMTENIKKYIFFLYILYKLESTKLTWRSLTGCRHMKTHFETPGAPQVESLQNLAAGLNRKGAAQLFYRTCVLASQGFLKVQQKVAFGDIFISKGAKM</sequence>
<protein>
    <recommendedName>
        <fullName evidence="10">Rad21/Rec8-like protein C-terminal eukaryotic domain-containing protein</fullName>
    </recommendedName>
</protein>
<dbReference type="GO" id="GO:0003682">
    <property type="term" value="F:chromatin binding"/>
    <property type="evidence" value="ECO:0007669"/>
    <property type="project" value="TreeGrafter"/>
</dbReference>
<accession>A0A9D3UDV6</accession>
<comment type="similarity">
    <text evidence="2">Belongs to the rad21 family.</text>
</comment>
<feature type="domain" description="Rad21/Rec8-like protein N-terminal" evidence="7">
    <location>
        <begin position="1"/>
        <end position="60"/>
    </location>
</feature>
<evidence type="ECO:0000256" key="4">
    <source>
        <dbReference type="SAM" id="MobiDB-lite"/>
    </source>
</evidence>
<dbReference type="InterPro" id="IPR006909">
    <property type="entry name" value="Rad21/Rec8_C_eu"/>
</dbReference>
<evidence type="ECO:0000259" key="6">
    <source>
        <dbReference type="Pfam" id="PF04824"/>
    </source>
</evidence>
<dbReference type="Pfam" id="PF04824">
    <property type="entry name" value="Rad21_Rec8"/>
    <property type="match status" value="1"/>
</dbReference>
<dbReference type="AlphaFoldDB" id="A0A9D3UDV6"/>
<dbReference type="PANTHER" id="PTHR12585">
    <property type="entry name" value="SCC1 / RAD21 FAMILY MEMBER"/>
    <property type="match status" value="1"/>
</dbReference>
<dbReference type="OrthoDB" id="10071381at2759"/>
<dbReference type="GO" id="GO:0008278">
    <property type="term" value="C:cohesin complex"/>
    <property type="evidence" value="ECO:0007669"/>
    <property type="project" value="InterPro"/>
</dbReference>
<dbReference type="EMBL" id="JAIQCV010000012">
    <property type="protein sequence ID" value="KAH1038839.1"/>
    <property type="molecule type" value="Genomic_DNA"/>
</dbReference>
<name>A0A9D3UDV6_9ROSI</name>
<dbReference type="InterPro" id="IPR036390">
    <property type="entry name" value="WH_DNA-bd_sf"/>
</dbReference>
<evidence type="ECO:0008006" key="10">
    <source>
        <dbReference type="Google" id="ProtNLM"/>
    </source>
</evidence>
<keyword evidence="5" id="KW-0812">Transmembrane</keyword>
<evidence type="ECO:0000256" key="2">
    <source>
        <dbReference type="ARBA" id="ARBA00009870"/>
    </source>
</evidence>
<comment type="subcellular location">
    <subcellularLocation>
        <location evidence="1">Nucleus</location>
    </subcellularLocation>
</comment>
<evidence type="ECO:0000259" key="7">
    <source>
        <dbReference type="Pfam" id="PF04825"/>
    </source>
</evidence>
<dbReference type="CDD" id="cd21793">
    <property type="entry name" value="Rad21_Rec8_M_AtSYN1-like"/>
    <property type="match status" value="1"/>
</dbReference>
<dbReference type="SUPFAM" id="SSF46785">
    <property type="entry name" value="Winged helix' DNA-binding domain"/>
    <property type="match status" value="1"/>
</dbReference>
<dbReference type="GO" id="GO:0051754">
    <property type="term" value="P:meiotic sister chromatid cohesion, centromeric"/>
    <property type="evidence" value="ECO:0007669"/>
    <property type="project" value="TreeGrafter"/>
</dbReference>
<feature type="compositionally biased region" description="Polar residues" evidence="4">
    <location>
        <begin position="351"/>
        <end position="364"/>
    </location>
</feature>
<dbReference type="InterPro" id="IPR023093">
    <property type="entry name" value="ScpA-like_C"/>
</dbReference>
<organism evidence="8 9">
    <name type="scientific">Gossypium stocksii</name>
    <dbReference type="NCBI Taxonomy" id="47602"/>
    <lineage>
        <taxon>Eukaryota</taxon>
        <taxon>Viridiplantae</taxon>
        <taxon>Streptophyta</taxon>
        <taxon>Embryophyta</taxon>
        <taxon>Tracheophyta</taxon>
        <taxon>Spermatophyta</taxon>
        <taxon>Magnoliopsida</taxon>
        <taxon>eudicotyledons</taxon>
        <taxon>Gunneridae</taxon>
        <taxon>Pentapetalae</taxon>
        <taxon>rosids</taxon>
        <taxon>malvids</taxon>
        <taxon>Malvales</taxon>
        <taxon>Malvaceae</taxon>
        <taxon>Malvoideae</taxon>
        <taxon>Gossypium</taxon>
    </lineage>
</organism>
<comment type="caution">
    <text evidence="8">The sequence shown here is derived from an EMBL/GenBank/DDBJ whole genome shotgun (WGS) entry which is preliminary data.</text>
</comment>
<proteinExistence type="inferred from homology"/>
<keyword evidence="5" id="KW-0472">Membrane</keyword>
<keyword evidence="3" id="KW-0539">Nucleus</keyword>
<dbReference type="Gene3D" id="1.10.10.580">
    <property type="entry name" value="Structural maintenance of chromosome 1. Chain E"/>
    <property type="match status" value="1"/>
</dbReference>
<keyword evidence="9" id="KW-1185">Reference proteome</keyword>
<dbReference type="Proteomes" id="UP000828251">
    <property type="component" value="Unassembled WGS sequence"/>
</dbReference>
<dbReference type="PANTHER" id="PTHR12585:SF64">
    <property type="entry name" value="SISTER CHROMATID COHESION 1 PROTEIN 1"/>
    <property type="match status" value="1"/>
</dbReference>
<feature type="region of interest" description="Disordered" evidence="4">
    <location>
        <begin position="351"/>
        <end position="397"/>
    </location>
</feature>
<feature type="compositionally biased region" description="Pro residues" evidence="4">
    <location>
        <begin position="370"/>
        <end position="380"/>
    </location>
</feature>
<dbReference type="GO" id="GO:0005634">
    <property type="term" value="C:nucleus"/>
    <property type="evidence" value="ECO:0007669"/>
    <property type="project" value="UniProtKB-SubCell"/>
</dbReference>
<dbReference type="InterPro" id="IPR006910">
    <property type="entry name" value="Rad21_Rec8_N"/>
</dbReference>
<evidence type="ECO:0000256" key="5">
    <source>
        <dbReference type="SAM" id="Phobius"/>
    </source>
</evidence>
<gene>
    <name evidence="8" type="ORF">J1N35_040582</name>
</gene>
<reference evidence="8 9" key="1">
    <citation type="journal article" date="2021" name="Plant Biotechnol. J.">
        <title>Multi-omics assisted identification of the key and species-specific regulatory components of drought-tolerant mechanisms in Gossypium stocksii.</title>
        <authorList>
            <person name="Yu D."/>
            <person name="Ke L."/>
            <person name="Zhang D."/>
            <person name="Wu Y."/>
            <person name="Sun Y."/>
            <person name="Mei J."/>
            <person name="Sun J."/>
            <person name="Sun Y."/>
        </authorList>
    </citation>
    <scope>NUCLEOTIDE SEQUENCE [LARGE SCALE GENOMIC DNA]</scope>
    <source>
        <strain evidence="9">cv. E1</strain>
        <tissue evidence="8">Leaf</tissue>
    </source>
</reference>
<evidence type="ECO:0000256" key="1">
    <source>
        <dbReference type="ARBA" id="ARBA00004123"/>
    </source>
</evidence>